<sequence>VQKISQKYIKTIAKQALQEDLRPSGDITTKFLKNRKKQVIAKIISGQNAIIGGLNFAKETFKLSNKKISFQAKTKDGKKVRKNKVVAILKGSALGILKSERVALNFLGLISGVATITNKFVKKVKGKSCKICCTRKTLPNLRLIQKYGVKLGGGINHRFNLSDEILIKDNHISVDQNIRELVKRAIKNKKGKKITVEIDNLSQLKKIIGLKFNRLLFDNMSPKNLRKGVRMSKRFYETEASGGVTLKNVRKIAGTGVKRISIGQITH</sequence>
<dbReference type="EC" id="2.4.2.19" evidence="5"/>
<reference evidence="14" key="1">
    <citation type="submission" date="2018-05" db="EMBL/GenBank/DDBJ databases">
        <authorList>
            <person name="Lanie J.A."/>
            <person name="Ng W.-L."/>
            <person name="Kazmierczak K.M."/>
            <person name="Andrzejewski T.M."/>
            <person name="Davidsen T.M."/>
            <person name="Wayne K.J."/>
            <person name="Tettelin H."/>
            <person name="Glass J.I."/>
            <person name="Rusch D."/>
            <person name="Podicherti R."/>
            <person name="Tsui H.-C.T."/>
            <person name="Winkler M.E."/>
        </authorList>
    </citation>
    <scope>NUCLEOTIDE SEQUENCE</scope>
</reference>
<dbReference type="Pfam" id="PF01729">
    <property type="entry name" value="QRPTase_C"/>
    <property type="match status" value="1"/>
</dbReference>
<protein>
    <recommendedName>
        <fullName evidence="11">Probable nicotinate-nucleotide pyrophosphorylase [carboxylating]</fullName>
        <ecNumber evidence="5">2.4.2.19</ecNumber>
    </recommendedName>
    <alternativeName>
        <fullName evidence="9">Quinolinate phosphoribosyltransferase [decarboxylating]</fullName>
    </alternativeName>
</protein>
<dbReference type="InterPro" id="IPR004393">
    <property type="entry name" value="NadC"/>
</dbReference>
<evidence type="ECO:0000256" key="4">
    <source>
        <dbReference type="ARBA" id="ARBA00011218"/>
    </source>
</evidence>
<evidence type="ECO:0000256" key="9">
    <source>
        <dbReference type="ARBA" id="ARBA00033102"/>
    </source>
</evidence>
<comment type="similarity">
    <text evidence="3">Belongs to the NadC/ModD family.</text>
</comment>
<comment type="subunit">
    <text evidence="4">Hexamer formed by 3 homodimers.</text>
</comment>
<gene>
    <name evidence="14" type="ORF">METZ01_LOCUS44212</name>
</gene>
<dbReference type="GO" id="GO:0034213">
    <property type="term" value="P:quinolinate catabolic process"/>
    <property type="evidence" value="ECO:0007669"/>
    <property type="project" value="TreeGrafter"/>
</dbReference>
<feature type="non-terminal residue" evidence="14">
    <location>
        <position position="1"/>
    </location>
</feature>
<dbReference type="PANTHER" id="PTHR32179:SF3">
    <property type="entry name" value="NICOTINATE-NUCLEOTIDE PYROPHOSPHORYLASE [CARBOXYLATING]"/>
    <property type="match status" value="1"/>
</dbReference>
<feature type="domain" description="Quinolinate phosphoribosyl transferase C-terminal" evidence="12">
    <location>
        <begin position="113"/>
        <end position="267"/>
    </location>
</feature>
<evidence type="ECO:0000313" key="14">
    <source>
        <dbReference type="EMBL" id="SUZ91358.1"/>
    </source>
</evidence>
<dbReference type="PIRSF" id="PIRSF006250">
    <property type="entry name" value="NadC_ModD"/>
    <property type="match status" value="1"/>
</dbReference>
<evidence type="ECO:0000256" key="3">
    <source>
        <dbReference type="ARBA" id="ARBA00009400"/>
    </source>
</evidence>
<dbReference type="InterPro" id="IPR002638">
    <property type="entry name" value="Quinolinate_PRibosylTrfase_C"/>
</dbReference>
<dbReference type="InterPro" id="IPR036068">
    <property type="entry name" value="Nicotinate_pribotase-like_C"/>
</dbReference>
<dbReference type="Pfam" id="PF02749">
    <property type="entry name" value="QRPTase_N"/>
    <property type="match status" value="1"/>
</dbReference>
<evidence type="ECO:0000256" key="6">
    <source>
        <dbReference type="ARBA" id="ARBA00022642"/>
    </source>
</evidence>
<proteinExistence type="inferred from homology"/>
<evidence type="ECO:0000256" key="1">
    <source>
        <dbReference type="ARBA" id="ARBA00003237"/>
    </source>
</evidence>
<dbReference type="GO" id="GO:0004514">
    <property type="term" value="F:nicotinate-nucleotide diphosphorylase (carboxylating) activity"/>
    <property type="evidence" value="ECO:0007669"/>
    <property type="project" value="UniProtKB-EC"/>
</dbReference>
<keyword evidence="6" id="KW-0662">Pyridine nucleotide biosynthesis</keyword>
<evidence type="ECO:0000259" key="13">
    <source>
        <dbReference type="Pfam" id="PF02749"/>
    </source>
</evidence>
<comment type="function">
    <text evidence="1">Involved in the catabolism of quinolinic acid (QA).</text>
</comment>
<keyword evidence="7" id="KW-0328">Glycosyltransferase</keyword>
<comment type="catalytic activity">
    <reaction evidence="10">
        <text>nicotinate beta-D-ribonucleotide + CO2 + diphosphate = quinolinate + 5-phospho-alpha-D-ribose 1-diphosphate + 2 H(+)</text>
        <dbReference type="Rhea" id="RHEA:12733"/>
        <dbReference type="ChEBI" id="CHEBI:15378"/>
        <dbReference type="ChEBI" id="CHEBI:16526"/>
        <dbReference type="ChEBI" id="CHEBI:29959"/>
        <dbReference type="ChEBI" id="CHEBI:33019"/>
        <dbReference type="ChEBI" id="CHEBI:57502"/>
        <dbReference type="ChEBI" id="CHEBI:58017"/>
        <dbReference type="EC" id="2.4.2.19"/>
    </reaction>
</comment>
<evidence type="ECO:0000256" key="2">
    <source>
        <dbReference type="ARBA" id="ARBA00004893"/>
    </source>
</evidence>
<dbReference type="PANTHER" id="PTHR32179">
    <property type="entry name" value="NICOTINATE-NUCLEOTIDE PYROPHOSPHORYLASE [CARBOXYLATING]"/>
    <property type="match status" value="1"/>
</dbReference>
<evidence type="ECO:0000259" key="12">
    <source>
        <dbReference type="Pfam" id="PF01729"/>
    </source>
</evidence>
<keyword evidence="8" id="KW-0808">Transferase</keyword>
<dbReference type="EMBL" id="UINC01001968">
    <property type="protein sequence ID" value="SUZ91358.1"/>
    <property type="molecule type" value="Genomic_DNA"/>
</dbReference>
<dbReference type="AlphaFoldDB" id="A0A381RK89"/>
<dbReference type="InterPro" id="IPR037128">
    <property type="entry name" value="Quinolinate_PRibosylTase_N_sf"/>
</dbReference>
<dbReference type="SUPFAM" id="SSF54675">
    <property type="entry name" value="Nicotinate/Quinolinate PRTase N-terminal domain-like"/>
    <property type="match status" value="1"/>
</dbReference>
<evidence type="ECO:0000256" key="7">
    <source>
        <dbReference type="ARBA" id="ARBA00022676"/>
    </source>
</evidence>
<dbReference type="GO" id="GO:0009435">
    <property type="term" value="P:NAD+ biosynthetic process"/>
    <property type="evidence" value="ECO:0007669"/>
    <property type="project" value="UniProtKB-UniPathway"/>
</dbReference>
<dbReference type="SUPFAM" id="SSF51690">
    <property type="entry name" value="Nicotinate/Quinolinate PRTase C-terminal domain-like"/>
    <property type="match status" value="1"/>
</dbReference>
<comment type="pathway">
    <text evidence="2">Cofactor biosynthesis; NAD(+) biosynthesis; nicotinate D-ribonucleotide from quinolinate: step 1/1.</text>
</comment>
<evidence type="ECO:0000256" key="11">
    <source>
        <dbReference type="ARBA" id="ARBA00069173"/>
    </source>
</evidence>
<name>A0A381RK89_9ZZZZ</name>
<evidence type="ECO:0000256" key="10">
    <source>
        <dbReference type="ARBA" id="ARBA00047445"/>
    </source>
</evidence>
<evidence type="ECO:0000256" key="8">
    <source>
        <dbReference type="ARBA" id="ARBA00022679"/>
    </source>
</evidence>
<evidence type="ECO:0000256" key="5">
    <source>
        <dbReference type="ARBA" id="ARBA00011944"/>
    </source>
</evidence>
<dbReference type="FunFam" id="3.90.1170.20:FF:000001">
    <property type="entry name" value="Nicotinate-nucleotide diphosphorylase (Carboxylating)"/>
    <property type="match status" value="1"/>
</dbReference>
<dbReference type="Gene3D" id="3.20.20.70">
    <property type="entry name" value="Aldolase class I"/>
    <property type="match status" value="1"/>
</dbReference>
<feature type="domain" description="Quinolinate phosphoribosyl transferase N-terminal" evidence="13">
    <location>
        <begin position="26"/>
        <end position="110"/>
    </location>
</feature>
<dbReference type="InterPro" id="IPR027277">
    <property type="entry name" value="NadC/ModD"/>
</dbReference>
<dbReference type="FunFam" id="3.20.20.70:FF:000030">
    <property type="entry name" value="Nicotinate-nucleotide pyrophosphorylase, carboxylating"/>
    <property type="match status" value="1"/>
</dbReference>
<dbReference type="UniPathway" id="UPA00253">
    <property type="reaction ID" value="UER00331"/>
</dbReference>
<dbReference type="InterPro" id="IPR013785">
    <property type="entry name" value="Aldolase_TIM"/>
</dbReference>
<dbReference type="GO" id="GO:0005737">
    <property type="term" value="C:cytoplasm"/>
    <property type="evidence" value="ECO:0007669"/>
    <property type="project" value="TreeGrafter"/>
</dbReference>
<dbReference type="InterPro" id="IPR022412">
    <property type="entry name" value="Quinolinate_PRibosylTrfase_N"/>
</dbReference>
<feature type="non-terminal residue" evidence="14">
    <location>
        <position position="267"/>
    </location>
</feature>
<dbReference type="NCBIfam" id="TIGR00078">
    <property type="entry name" value="nadC"/>
    <property type="match status" value="1"/>
</dbReference>
<dbReference type="Gene3D" id="3.90.1170.20">
    <property type="entry name" value="Quinolinate phosphoribosyl transferase, N-terminal domain"/>
    <property type="match status" value="1"/>
</dbReference>
<organism evidence="14">
    <name type="scientific">marine metagenome</name>
    <dbReference type="NCBI Taxonomy" id="408172"/>
    <lineage>
        <taxon>unclassified sequences</taxon>
        <taxon>metagenomes</taxon>
        <taxon>ecological metagenomes</taxon>
    </lineage>
</organism>
<accession>A0A381RK89</accession>
<dbReference type="CDD" id="cd01572">
    <property type="entry name" value="QPRTase"/>
    <property type="match status" value="1"/>
</dbReference>